<dbReference type="PANTHER" id="PTHR34352">
    <property type="entry name" value="PROTEIN YHFA"/>
    <property type="match status" value="1"/>
</dbReference>
<organism evidence="1 2">
    <name type="scientific">Kaistia dalseonensis</name>
    <dbReference type="NCBI Taxonomy" id="410840"/>
    <lineage>
        <taxon>Bacteria</taxon>
        <taxon>Pseudomonadati</taxon>
        <taxon>Pseudomonadota</taxon>
        <taxon>Alphaproteobacteria</taxon>
        <taxon>Hyphomicrobiales</taxon>
        <taxon>Kaistiaceae</taxon>
        <taxon>Kaistia</taxon>
    </lineage>
</organism>
<comment type="caution">
    <text evidence="1">The sequence shown here is derived from an EMBL/GenBank/DDBJ whole genome shotgun (WGS) entry which is preliminary data.</text>
</comment>
<sequence>MVNVKVRPTGASAVIGRHGPASVTSATGGTVALNSGSSDPAFSPIDLLYAAVAGCLVVSARMAAHEMGVLDRIESVNAAVRGEKAADAPSRVDKLDITLDIVGELDEATKTALIARAEELCTVSNTLKNTPAFVTNGH</sequence>
<accession>A0ABU0HA45</accession>
<name>A0ABU0HA45_9HYPH</name>
<evidence type="ECO:0000313" key="1">
    <source>
        <dbReference type="EMBL" id="MDQ0438640.1"/>
    </source>
</evidence>
<dbReference type="EMBL" id="JAUSVO010000004">
    <property type="protein sequence ID" value="MDQ0438640.1"/>
    <property type="molecule type" value="Genomic_DNA"/>
</dbReference>
<protein>
    <submittedName>
        <fullName evidence="1">OsmC-like protein</fullName>
    </submittedName>
</protein>
<proteinExistence type="predicted"/>
<dbReference type="InterPro" id="IPR003718">
    <property type="entry name" value="OsmC/Ohr_fam"/>
</dbReference>
<dbReference type="SUPFAM" id="SSF82784">
    <property type="entry name" value="OsmC-like"/>
    <property type="match status" value="1"/>
</dbReference>
<dbReference type="PANTHER" id="PTHR34352:SF1">
    <property type="entry name" value="PROTEIN YHFA"/>
    <property type="match status" value="1"/>
</dbReference>
<gene>
    <name evidence="1" type="ORF">QO014_003035</name>
</gene>
<dbReference type="InterPro" id="IPR036102">
    <property type="entry name" value="OsmC/Ohrsf"/>
</dbReference>
<dbReference type="Proteomes" id="UP001241603">
    <property type="component" value="Unassembled WGS sequence"/>
</dbReference>
<dbReference type="Pfam" id="PF02566">
    <property type="entry name" value="OsmC"/>
    <property type="match status" value="1"/>
</dbReference>
<dbReference type="RefSeq" id="WP_266349543.1">
    <property type="nucleotide sequence ID" value="NZ_JAPKNG010000004.1"/>
</dbReference>
<reference evidence="1 2" key="1">
    <citation type="submission" date="2023-07" db="EMBL/GenBank/DDBJ databases">
        <title>Genomic Encyclopedia of Type Strains, Phase IV (KMG-IV): sequencing the most valuable type-strain genomes for metagenomic binning, comparative biology and taxonomic classification.</title>
        <authorList>
            <person name="Goeker M."/>
        </authorList>
    </citation>
    <scope>NUCLEOTIDE SEQUENCE [LARGE SCALE GENOMIC DNA]</scope>
    <source>
        <strain evidence="1 2">B6-8</strain>
    </source>
</reference>
<evidence type="ECO:0000313" key="2">
    <source>
        <dbReference type="Proteomes" id="UP001241603"/>
    </source>
</evidence>
<dbReference type="Gene3D" id="3.30.300.20">
    <property type="match status" value="1"/>
</dbReference>
<dbReference type="InterPro" id="IPR015946">
    <property type="entry name" value="KH_dom-like_a/b"/>
</dbReference>
<keyword evidence="2" id="KW-1185">Reference proteome</keyword>